<reference evidence="3 4" key="1">
    <citation type="submission" date="2019-12" db="EMBL/GenBank/DDBJ databases">
        <authorList>
            <person name="Kun Z."/>
        </authorList>
    </citation>
    <scope>NUCLEOTIDE SEQUENCE [LARGE SCALE GENOMIC DNA]</scope>
    <source>
        <strain evidence="3 4">YIM 123512</strain>
    </source>
</reference>
<dbReference type="InterPro" id="IPR021522">
    <property type="entry name" value="MctB"/>
</dbReference>
<dbReference type="EMBL" id="WUEK01000018">
    <property type="protein sequence ID" value="MXG92126.1"/>
    <property type="molecule type" value="Genomic_DNA"/>
</dbReference>
<sequence length="320" mass="30808">MSRRPGAVGGQVLSLHQHVAALIAVFLALATGIVLGAGPLGGAPGAGDTDRGELAGAEPTESTGPSASEGGVDAAYVDAFASAGATRLYADGLRGHAAAVLVLPGADPTEVKALTAQVPAAGGALTGTYTLGADLLDPAAAEDADTSTSLLAAQLADPRLDASAGTWERAGQLVGLATATGQQRSTRADDAAVTVRDALGSAGLLASPSDVRLAPVLLVVLPAGEQSSAERAELEPVLTGLVDGLASVASGVVVAGDSASARAGALGVVRAGRPSGAVSTVDGTESALGRVSAVLAMIGVTEGVTGAFGESGEDGAVPTP</sequence>
<evidence type="ECO:0000256" key="1">
    <source>
        <dbReference type="SAM" id="MobiDB-lite"/>
    </source>
</evidence>
<dbReference type="GO" id="GO:0016020">
    <property type="term" value="C:membrane"/>
    <property type="evidence" value="ECO:0007669"/>
    <property type="project" value="InterPro"/>
</dbReference>
<dbReference type="AlphaFoldDB" id="A0A6L7F4K5"/>
<accession>A0A6L7F4K5</accession>
<dbReference type="GO" id="GO:0055070">
    <property type="term" value="P:copper ion homeostasis"/>
    <property type="evidence" value="ECO:0007669"/>
    <property type="project" value="InterPro"/>
</dbReference>
<name>A0A6L7F4K5_9ACTN</name>
<evidence type="ECO:0000256" key="2">
    <source>
        <dbReference type="SAM" id="Phobius"/>
    </source>
</evidence>
<gene>
    <name evidence="3" type="ORF">GRQ65_21510</name>
</gene>
<keyword evidence="4" id="KW-1185">Reference proteome</keyword>
<organism evidence="3 4">
    <name type="scientific">Nocardioides flavescens</name>
    <dbReference type="NCBI Taxonomy" id="2691959"/>
    <lineage>
        <taxon>Bacteria</taxon>
        <taxon>Bacillati</taxon>
        <taxon>Actinomycetota</taxon>
        <taxon>Actinomycetes</taxon>
        <taxon>Propionibacteriales</taxon>
        <taxon>Nocardioidaceae</taxon>
        <taxon>Nocardioides</taxon>
    </lineage>
</organism>
<dbReference type="Pfam" id="PF11382">
    <property type="entry name" value="MctB"/>
    <property type="match status" value="1"/>
</dbReference>
<evidence type="ECO:0000313" key="3">
    <source>
        <dbReference type="EMBL" id="MXG92126.1"/>
    </source>
</evidence>
<feature type="transmembrane region" description="Helical" evidence="2">
    <location>
        <begin position="20"/>
        <end position="41"/>
    </location>
</feature>
<keyword evidence="2" id="KW-0812">Transmembrane</keyword>
<comment type="caution">
    <text evidence="3">The sequence shown here is derived from an EMBL/GenBank/DDBJ whole genome shotgun (WGS) entry which is preliminary data.</text>
</comment>
<dbReference type="RefSeq" id="WP_160880064.1">
    <property type="nucleotide sequence ID" value="NZ_WUEK01000018.1"/>
</dbReference>
<protein>
    <recommendedName>
        <fullName evidence="5">Copper transport outer membrane protein, MctB</fullName>
    </recommendedName>
</protein>
<feature type="region of interest" description="Disordered" evidence="1">
    <location>
        <begin position="44"/>
        <end position="70"/>
    </location>
</feature>
<evidence type="ECO:0008006" key="5">
    <source>
        <dbReference type="Google" id="ProtNLM"/>
    </source>
</evidence>
<keyword evidence="2" id="KW-0472">Membrane</keyword>
<keyword evidence="2" id="KW-1133">Transmembrane helix</keyword>
<proteinExistence type="predicted"/>
<dbReference type="Proteomes" id="UP000473325">
    <property type="component" value="Unassembled WGS sequence"/>
</dbReference>
<evidence type="ECO:0000313" key="4">
    <source>
        <dbReference type="Proteomes" id="UP000473325"/>
    </source>
</evidence>